<feature type="chain" id="PRO_5036695857" evidence="1">
    <location>
        <begin position="17"/>
        <end position="277"/>
    </location>
</feature>
<protein>
    <submittedName>
        <fullName evidence="2">Uncharacterized protein</fullName>
    </submittedName>
</protein>
<evidence type="ECO:0000256" key="1">
    <source>
        <dbReference type="SAM" id="SignalP"/>
    </source>
</evidence>
<proteinExistence type="predicted"/>
<evidence type="ECO:0000313" key="2">
    <source>
        <dbReference type="EMBL" id="UVC49623.1"/>
    </source>
</evidence>
<dbReference type="Proteomes" id="UP000244811">
    <property type="component" value="Chromosome 3"/>
</dbReference>
<name>A0A976SIS7_THEOR</name>
<dbReference type="PANTHER" id="PTHR39767">
    <property type="entry name" value="CALCIUM/CALMODULIN-BINDING MEMBRANE PROTEIN PCM4-RELATED"/>
    <property type="match status" value="1"/>
</dbReference>
<accession>A0A976SIS7</accession>
<dbReference type="AlphaFoldDB" id="A0A976SIS7"/>
<evidence type="ECO:0000313" key="3">
    <source>
        <dbReference type="Proteomes" id="UP000244811"/>
    </source>
</evidence>
<organism evidence="2 3">
    <name type="scientific">Theileria orientalis</name>
    <dbReference type="NCBI Taxonomy" id="68886"/>
    <lineage>
        <taxon>Eukaryota</taxon>
        <taxon>Sar</taxon>
        <taxon>Alveolata</taxon>
        <taxon>Apicomplexa</taxon>
        <taxon>Aconoidasida</taxon>
        <taxon>Piroplasmida</taxon>
        <taxon>Theileriidae</taxon>
        <taxon>Theileria</taxon>
    </lineage>
</organism>
<sequence length="277" mass="30860">MLLFYILHVYVLVISASEPEDRRTESGVVNEVVNVKSAFAKGGVSTSLLTIVPNASNKSTILFMGNKNYSMGVDSVGNFSFNAQNTPMFIIDNNQTISMHMPTFSAKNVELGGDLIVQGVTQFRMIWREDFSEAKGWNGTVEKIGVSSCSGVQLLGGFNVFSRGHVQKTFIELPSHKELRIRANFHFIDRWVGETGFMKLSMSDGLMEYVWTDRHFHQETSNINICGDETGDDKFSVPIDVTIQHDSERFTILFGSTLIGDASKQSWGVSGLEVHIR</sequence>
<gene>
    <name evidence="2" type="ORF">MACK_003730</name>
</gene>
<keyword evidence="1" id="KW-0732">Signal</keyword>
<feature type="signal peptide" evidence="1">
    <location>
        <begin position="1"/>
        <end position="16"/>
    </location>
</feature>
<dbReference type="PANTHER" id="PTHR39767:SF2">
    <property type="entry name" value="CHROMOSOME UNDETERMINED SCAFFOLD_1, WHOLE GENOME SHOTGUN SEQUENCE"/>
    <property type="match status" value="1"/>
</dbReference>
<dbReference type="EMBL" id="CP056070">
    <property type="protein sequence ID" value="UVC49623.1"/>
    <property type="molecule type" value="Genomic_DNA"/>
</dbReference>
<reference evidence="2" key="1">
    <citation type="submission" date="2022-07" db="EMBL/GenBank/DDBJ databases">
        <title>Evaluation of T. orientalis genome assembly methods using nanopore sequencing and analysis of variation between genomes.</title>
        <authorList>
            <person name="Yam J."/>
            <person name="Micallef M.L."/>
            <person name="Liu M."/>
            <person name="Djordjevic S.P."/>
            <person name="Bogema D.R."/>
            <person name="Jenkins C."/>
        </authorList>
    </citation>
    <scope>NUCLEOTIDE SEQUENCE</scope>
    <source>
        <strain evidence="2">Goon Nure</strain>
    </source>
</reference>